<dbReference type="RefSeq" id="WP_186894334.1">
    <property type="nucleotide sequence ID" value="NZ_WJBE01000007.1"/>
</dbReference>
<name>A0ABR6YXX6_9FIRM</name>
<feature type="domain" description="HTH merR-type" evidence="3">
    <location>
        <begin position="1"/>
        <end position="71"/>
    </location>
</feature>
<dbReference type="InterPro" id="IPR010499">
    <property type="entry name" value="AraC_E-bd"/>
</dbReference>
<dbReference type="EMBL" id="WJBE01000007">
    <property type="protein sequence ID" value="MBC3899961.1"/>
    <property type="molecule type" value="Genomic_DNA"/>
</dbReference>
<reference evidence="4 5" key="1">
    <citation type="journal article" date="2020" name="mSystems">
        <title>Defining Genomic and Predicted Metabolic Features of the Acetobacterium Genus.</title>
        <authorList>
            <person name="Ross D.E."/>
            <person name="Marshall C.W."/>
            <person name="Gulliver D."/>
            <person name="May H.D."/>
            <person name="Norman R.S."/>
        </authorList>
    </citation>
    <scope>NUCLEOTIDE SEQUENCE [LARGE SCALE GENOMIC DNA]</scope>
    <source>
        <strain evidence="4 5">DSM 4132</strain>
    </source>
</reference>
<evidence type="ECO:0000259" key="3">
    <source>
        <dbReference type="PROSITE" id="PS50937"/>
    </source>
</evidence>
<dbReference type="SMART" id="SM00422">
    <property type="entry name" value="HTH_MERR"/>
    <property type="match status" value="1"/>
</dbReference>
<dbReference type="InterPro" id="IPR047057">
    <property type="entry name" value="MerR_fam"/>
</dbReference>
<evidence type="ECO:0000256" key="2">
    <source>
        <dbReference type="SAM" id="Coils"/>
    </source>
</evidence>
<dbReference type="SUPFAM" id="SSF55136">
    <property type="entry name" value="Probable bacterial effector-binding domain"/>
    <property type="match status" value="1"/>
</dbReference>
<proteinExistence type="predicted"/>
<evidence type="ECO:0000256" key="1">
    <source>
        <dbReference type="ARBA" id="ARBA00023125"/>
    </source>
</evidence>
<feature type="coiled-coil region" evidence="2">
    <location>
        <begin position="78"/>
        <end position="112"/>
    </location>
</feature>
<gene>
    <name evidence="4" type="ORF">GH811_10060</name>
</gene>
<dbReference type="PROSITE" id="PS50937">
    <property type="entry name" value="HTH_MERR_2"/>
    <property type="match status" value="1"/>
</dbReference>
<dbReference type="CDD" id="cd01107">
    <property type="entry name" value="HTH_BmrR"/>
    <property type="match status" value="1"/>
</dbReference>
<keyword evidence="1" id="KW-0238">DNA-binding</keyword>
<accession>A0ABR6YXX6</accession>
<comment type="caution">
    <text evidence="4">The sequence shown here is derived from an EMBL/GenBank/DDBJ whole genome shotgun (WGS) entry which is preliminary data.</text>
</comment>
<keyword evidence="2" id="KW-0175">Coiled coil</keyword>
<dbReference type="PROSITE" id="PS00552">
    <property type="entry name" value="HTH_MERR_1"/>
    <property type="match status" value="1"/>
</dbReference>
<dbReference type="InterPro" id="IPR011256">
    <property type="entry name" value="Reg_factor_effector_dom_sf"/>
</dbReference>
<dbReference type="PANTHER" id="PTHR30204">
    <property type="entry name" value="REDOX-CYCLING DRUG-SENSING TRANSCRIPTIONAL ACTIVATOR SOXR"/>
    <property type="match status" value="1"/>
</dbReference>
<dbReference type="PANTHER" id="PTHR30204:SF97">
    <property type="entry name" value="MERR FAMILY REGULATORY PROTEIN"/>
    <property type="match status" value="1"/>
</dbReference>
<sequence length="277" mass="32430">MFKIGEFSKLTQVSIRMLRYYDENDLLKPAQTDPFSGYRLYSVEQIPRLQKIIFLRDIGYTVAEIKGALENWSGDFMADQLKNKQIEVQRSLEQEQEKLIKIETALDSIKKDEIGIRYNFTIKQIPSYPVISLRRVIPNYFCEDKLWQELTERIELSNKSKIELAVTDQCFAVYHDNEFKEADVDVEVCVVVTKAVAVAEPLCFRRTEAVAMMACTMVYGPYENISGTFRALAYWLTEHVRYRMKGKDRQICHRGPWNEENPAHYLTEIQIELEKVN</sequence>
<dbReference type="SMART" id="SM00871">
    <property type="entry name" value="AraC_E_bind"/>
    <property type="match status" value="1"/>
</dbReference>
<dbReference type="Proteomes" id="UP000622405">
    <property type="component" value="Unassembled WGS sequence"/>
</dbReference>
<dbReference type="InterPro" id="IPR000551">
    <property type="entry name" value="MerR-type_HTH_dom"/>
</dbReference>
<evidence type="ECO:0000313" key="4">
    <source>
        <dbReference type="EMBL" id="MBC3899961.1"/>
    </source>
</evidence>
<dbReference type="Pfam" id="PF13411">
    <property type="entry name" value="MerR_1"/>
    <property type="match status" value="1"/>
</dbReference>
<dbReference type="InterPro" id="IPR009061">
    <property type="entry name" value="DNA-bd_dom_put_sf"/>
</dbReference>
<protein>
    <submittedName>
        <fullName evidence="4">MerR family transcriptional regulator</fullName>
    </submittedName>
</protein>
<dbReference type="Gene3D" id="3.20.80.10">
    <property type="entry name" value="Regulatory factor, effector binding domain"/>
    <property type="match status" value="1"/>
</dbReference>
<dbReference type="SUPFAM" id="SSF46955">
    <property type="entry name" value="Putative DNA-binding domain"/>
    <property type="match status" value="1"/>
</dbReference>
<dbReference type="Gene3D" id="1.10.1660.10">
    <property type="match status" value="1"/>
</dbReference>
<organism evidence="4 5">
    <name type="scientific">Acetobacterium malicum</name>
    <dbReference type="NCBI Taxonomy" id="52692"/>
    <lineage>
        <taxon>Bacteria</taxon>
        <taxon>Bacillati</taxon>
        <taxon>Bacillota</taxon>
        <taxon>Clostridia</taxon>
        <taxon>Eubacteriales</taxon>
        <taxon>Eubacteriaceae</taxon>
        <taxon>Acetobacterium</taxon>
    </lineage>
</organism>
<dbReference type="InterPro" id="IPR029442">
    <property type="entry name" value="GyrI-like"/>
</dbReference>
<dbReference type="Pfam" id="PF06445">
    <property type="entry name" value="GyrI-like"/>
    <property type="match status" value="1"/>
</dbReference>
<keyword evidence="5" id="KW-1185">Reference proteome</keyword>
<evidence type="ECO:0000313" key="5">
    <source>
        <dbReference type="Proteomes" id="UP000622405"/>
    </source>
</evidence>